<protein>
    <submittedName>
        <fullName evidence="1">Uncharacterized protein</fullName>
    </submittedName>
</protein>
<reference evidence="1" key="1">
    <citation type="journal article" date="2022" name="Int. J. Mol. Sci.">
        <title>Draft Genome of Tanacetum Coccineum: Genomic Comparison of Closely Related Tanacetum-Family Plants.</title>
        <authorList>
            <person name="Yamashiro T."/>
            <person name="Shiraishi A."/>
            <person name="Nakayama K."/>
            <person name="Satake H."/>
        </authorList>
    </citation>
    <scope>NUCLEOTIDE SEQUENCE</scope>
</reference>
<evidence type="ECO:0000313" key="1">
    <source>
        <dbReference type="EMBL" id="GJT77993.1"/>
    </source>
</evidence>
<organism evidence="1 2">
    <name type="scientific">Tanacetum coccineum</name>
    <dbReference type="NCBI Taxonomy" id="301880"/>
    <lineage>
        <taxon>Eukaryota</taxon>
        <taxon>Viridiplantae</taxon>
        <taxon>Streptophyta</taxon>
        <taxon>Embryophyta</taxon>
        <taxon>Tracheophyta</taxon>
        <taxon>Spermatophyta</taxon>
        <taxon>Magnoliopsida</taxon>
        <taxon>eudicotyledons</taxon>
        <taxon>Gunneridae</taxon>
        <taxon>Pentapetalae</taxon>
        <taxon>asterids</taxon>
        <taxon>campanulids</taxon>
        <taxon>Asterales</taxon>
        <taxon>Asteraceae</taxon>
        <taxon>Asteroideae</taxon>
        <taxon>Anthemideae</taxon>
        <taxon>Anthemidinae</taxon>
        <taxon>Tanacetum</taxon>
    </lineage>
</organism>
<dbReference type="EMBL" id="BQNB010018763">
    <property type="protein sequence ID" value="GJT77993.1"/>
    <property type="molecule type" value="Genomic_DNA"/>
</dbReference>
<keyword evidence="2" id="KW-1185">Reference proteome</keyword>
<proteinExistence type="predicted"/>
<evidence type="ECO:0000313" key="2">
    <source>
        <dbReference type="Proteomes" id="UP001151760"/>
    </source>
</evidence>
<comment type="caution">
    <text evidence="1">The sequence shown here is derived from an EMBL/GenBank/DDBJ whole genome shotgun (WGS) entry which is preliminary data.</text>
</comment>
<gene>
    <name evidence="1" type="ORF">Tco_1044718</name>
</gene>
<dbReference type="Proteomes" id="UP001151760">
    <property type="component" value="Unassembled WGS sequence"/>
</dbReference>
<accession>A0ABQ5GT95</accession>
<sequence length="86" mass="9759">FPERKKKHGIPEVTHQLSQAIVTKRMLLVEVLEVLEVMKEGFLEQHKPAVDAAIRQAIDKLKTLEQGTSSAGICEDRKNHGSKEWK</sequence>
<name>A0ABQ5GT95_9ASTR</name>
<reference evidence="1" key="2">
    <citation type="submission" date="2022-01" db="EMBL/GenBank/DDBJ databases">
        <authorList>
            <person name="Yamashiro T."/>
            <person name="Shiraishi A."/>
            <person name="Satake H."/>
            <person name="Nakayama K."/>
        </authorList>
    </citation>
    <scope>NUCLEOTIDE SEQUENCE</scope>
</reference>
<feature type="non-terminal residue" evidence="1">
    <location>
        <position position="1"/>
    </location>
</feature>